<dbReference type="Gene3D" id="1.10.760.10">
    <property type="entry name" value="Cytochrome c-like domain"/>
    <property type="match status" value="1"/>
</dbReference>
<accession>A0AA37Q6I2</accession>
<organism evidence="7 8">
    <name type="scientific">Roseisolibacter agri</name>
    <dbReference type="NCBI Taxonomy" id="2014610"/>
    <lineage>
        <taxon>Bacteria</taxon>
        <taxon>Pseudomonadati</taxon>
        <taxon>Gemmatimonadota</taxon>
        <taxon>Gemmatimonadia</taxon>
        <taxon>Gemmatimonadales</taxon>
        <taxon>Gemmatimonadaceae</taxon>
        <taxon>Roseisolibacter</taxon>
    </lineage>
</organism>
<protein>
    <submittedName>
        <fullName evidence="7">Cytochrome C class I</fullName>
    </submittedName>
</protein>
<dbReference type="InterPro" id="IPR009056">
    <property type="entry name" value="Cyt_c-like_dom"/>
</dbReference>
<dbReference type="GO" id="GO:0020037">
    <property type="term" value="F:heme binding"/>
    <property type="evidence" value="ECO:0007669"/>
    <property type="project" value="InterPro"/>
</dbReference>
<keyword evidence="3 4" id="KW-0408">Iron</keyword>
<proteinExistence type="predicted"/>
<sequence>MSAAPRIRTLLAAAVALLAIASACRRDVDYEREASLMTHGGDPRKGRALIQHYGCGSCHKIPGVPGATGGVGPSLQGLQTQSYIAGVLQHTPDNLVRWVRDPQGVDPRTAMPNLDVSERDARHIVAYLYTIKPN</sequence>
<evidence type="ECO:0000256" key="4">
    <source>
        <dbReference type="PROSITE-ProRule" id="PRU00433"/>
    </source>
</evidence>
<feature type="signal peptide" evidence="5">
    <location>
        <begin position="1"/>
        <end position="25"/>
    </location>
</feature>
<dbReference type="PROSITE" id="PS51007">
    <property type="entry name" value="CYTC"/>
    <property type="match status" value="1"/>
</dbReference>
<reference evidence="7" key="1">
    <citation type="submission" date="2022-08" db="EMBL/GenBank/DDBJ databases">
        <title>Draft genome sequencing of Roseisolibacter agri AW1220.</title>
        <authorList>
            <person name="Tobiishi Y."/>
            <person name="Tonouchi A."/>
        </authorList>
    </citation>
    <scope>NUCLEOTIDE SEQUENCE</scope>
    <source>
        <strain evidence="7">AW1220</strain>
    </source>
</reference>
<dbReference type="Pfam" id="PF13442">
    <property type="entry name" value="Cytochrome_CBB3"/>
    <property type="match status" value="1"/>
</dbReference>
<dbReference type="GO" id="GO:0009055">
    <property type="term" value="F:electron transfer activity"/>
    <property type="evidence" value="ECO:0007669"/>
    <property type="project" value="InterPro"/>
</dbReference>
<dbReference type="Proteomes" id="UP001161325">
    <property type="component" value="Unassembled WGS sequence"/>
</dbReference>
<gene>
    <name evidence="7" type="ORF">rosag_04240</name>
</gene>
<dbReference type="GO" id="GO:0046872">
    <property type="term" value="F:metal ion binding"/>
    <property type="evidence" value="ECO:0007669"/>
    <property type="project" value="UniProtKB-KW"/>
</dbReference>
<keyword evidence="1 4" id="KW-0349">Heme</keyword>
<evidence type="ECO:0000256" key="5">
    <source>
        <dbReference type="SAM" id="SignalP"/>
    </source>
</evidence>
<evidence type="ECO:0000256" key="3">
    <source>
        <dbReference type="ARBA" id="ARBA00023004"/>
    </source>
</evidence>
<keyword evidence="2 4" id="KW-0479">Metal-binding</keyword>
<dbReference type="EMBL" id="BRXS01000001">
    <property type="protein sequence ID" value="GLC23911.1"/>
    <property type="molecule type" value="Genomic_DNA"/>
</dbReference>
<dbReference type="PROSITE" id="PS51257">
    <property type="entry name" value="PROKAR_LIPOPROTEIN"/>
    <property type="match status" value="1"/>
</dbReference>
<feature type="chain" id="PRO_5041227880" evidence="5">
    <location>
        <begin position="26"/>
        <end position="134"/>
    </location>
</feature>
<dbReference type="SUPFAM" id="SSF46626">
    <property type="entry name" value="Cytochrome c"/>
    <property type="match status" value="1"/>
</dbReference>
<dbReference type="AlphaFoldDB" id="A0AA37Q6I2"/>
<evidence type="ECO:0000313" key="7">
    <source>
        <dbReference type="EMBL" id="GLC23911.1"/>
    </source>
</evidence>
<keyword evidence="5" id="KW-0732">Signal</keyword>
<evidence type="ECO:0000259" key="6">
    <source>
        <dbReference type="PROSITE" id="PS51007"/>
    </source>
</evidence>
<feature type="domain" description="Cytochrome c" evidence="6">
    <location>
        <begin position="41"/>
        <end position="132"/>
    </location>
</feature>
<dbReference type="RefSeq" id="WP_284348357.1">
    <property type="nucleotide sequence ID" value="NZ_BRXS01000001.1"/>
</dbReference>
<comment type="caution">
    <text evidence="7">The sequence shown here is derived from an EMBL/GenBank/DDBJ whole genome shotgun (WGS) entry which is preliminary data.</text>
</comment>
<name>A0AA37Q6I2_9BACT</name>
<evidence type="ECO:0000313" key="8">
    <source>
        <dbReference type="Proteomes" id="UP001161325"/>
    </source>
</evidence>
<evidence type="ECO:0000256" key="2">
    <source>
        <dbReference type="ARBA" id="ARBA00022723"/>
    </source>
</evidence>
<keyword evidence="8" id="KW-1185">Reference proteome</keyword>
<evidence type="ECO:0000256" key="1">
    <source>
        <dbReference type="ARBA" id="ARBA00022617"/>
    </source>
</evidence>
<dbReference type="InterPro" id="IPR036909">
    <property type="entry name" value="Cyt_c-like_dom_sf"/>
</dbReference>